<keyword evidence="3" id="KW-1185">Reference proteome</keyword>
<dbReference type="InterPro" id="IPR037401">
    <property type="entry name" value="SnoaL-like"/>
</dbReference>
<name>A0ABW3AUG5_9SPHI</name>
<sequence length="157" mass="17707">MGIHIRTASAALGLIVFTSCHNPSEKPADTSRGDQSRQVIEEHFKYLNTHDLKGIVAQYADSAKITTADRDGESYGRQGADQMFHQMFYVSPDARYLVDDMIVTDSLVVVEYDATGLRTKANDPVRIDLRYCSIFTIKDGKIIREATYTNPKLYHNK</sequence>
<gene>
    <name evidence="2" type="ORF">ACFQZX_12705</name>
</gene>
<proteinExistence type="predicted"/>
<dbReference type="RefSeq" id="WP_377115855.1">
    <property type="nucleotide sequence ID" value="NZ_JBHTHZ010000011.1"/>
</dbReference>
<dbReference type="Gene3D" id="3.10.450.50">
    <property type="match status" value="1"/>
</dbReference>
<dbReference type="InterPro" id="IPR032710">
    <property type="entry name" value="NTF2-like_dom_sf"/>
</dbReference>
<evidence type="ECO:0000313" key="3">
    <source>
        <dbReference type="Proteomes" id="UP001597010"/>
    </source>
</evidence>
<accession>A0ABW3AUG5</accession>
<dbReference type="PROSITE" id="PS51257">
    <property type="entry name" value="PROKAR_LIPOPROTEIN"/>
    <property type="match status" value="1"/>
</dbReference>
<dbReference type="Proteomes" id="UP001597010">
    <property type="component" value="Unassembled WGS sequence"/>
</dbReference>
<reference evidence="3" key="1">
    <citation type="journal article" date="2019" name="Int. J. Syst. Evol. Microbiol.">
        <title>The Global Catalogue of Microorganisms (GCM) 10K type strain sequencing project: providing services to taxonomists for standard genome sequencing and annotation.</title>
        <authorList>
            <consortium name="The Broad Institute Genomics Platform"/>
            <consortium name="The Broad Institute Genome Sequencing Center for Infectious Disease"/>
            <person name="Wu L."/>
            <person name="Ma J."/>
        </authorList>
    </citation>
    <scope>NUCLEOTIDE SEQUENCE [LARGE SCALE GENOMIC DNA]</scope>
    <source>
        <strain evidence="3">CCUG 61484</strain>
    </source>
</reference>
<organism evidence="2 3">
    <name type="scientific">Mucilaginibacter litoreus</name>
    <dbReference type="NCBI Taxonomy" id="1048221"/>
    <lineage>
        <taxon>Bacteria</taxon>
        <taxon>Pseudomonadati</taxon>
        <taxon>Bacteroidota</taxon>
        <taxon>Sphingobacteriia</taxon>
        <taxon>Sphingobacteriales</taxon>
        <taxon>Sphingobacteriaceae</taxon>
        <taxon>Mucilaginibacter</taxon>
    </lineage>
</organism>
<evidence type="ECO:0000313" key="2">
    <source>
        <dbReference type="EMBL" id="MFD0794480.1"/>
    </source>
</evidence>
<dbReference type="SUPFAM" id="SSF54427">
    <property type="entry name" value="NTF2-like"/>
    <property type="match status" value="1"/>
</dbReference>
<evidence type="ECO:0000259" key="1">
    <source>
        <dbReference type="Pfam" id="PF12680"/>
    </source>
</evidence>
<comment type="caution">
    <text evidence="2">The sequence shown here is derived from an EMBL/GenBank/DDBJ whole genome shotgun (WGS) entry which is preliminary data.</text>
</comment>
<feature type="domain" description="SnoaL-like" evidence="1">
    <location>
        <begin position="40"/>
        <end position="144"/>
    </location>
</feature>
<dbReference type="Pfam" id="PF12680">
    <property type="entry name" value="SnoaL_2"/>
    <property type="match status" value="1"/>
</dbReference>
<dbReference type="EMBL" id="JBHTHZ010000011">
    <property type="protein sequence ID" value="MFD0794480.1"/>
    <property type="molecule type" value="Genomic_DNA"/>
</dbReference>
<protein>
    <submittedName>
        <fullName evidence="2">Nuclear transport factor 2 family protein</fullName>
    </submittedName>
</protein>